<evidence type="ECO:0000313" key="3">
    <source>
        <dbReference type="Proteomes" id="UP001057418"/>
    </source>
</evidence>
<dbReference type="Pfam" id="PF25673">
    <property type="entry name" value="Terminase_7"/>
    <property type="match status" value="1"/>
</dbReference>
<dbReference type="InterPro" id="IPR057972">
    <property type="entry name" value="Terminase_7"/>
</dbReference>
<dbReference type="EMBL" id="ON528933">
    <property type="protein sequence ID" value="USL85090.1"/>
    <property type="molecule type" value="Genomic_DNA"/>
</dbReference>
<feature type="region of interest" description="Disordered" evidence="1">
    <location>
        <begin position="1"/>
        <end position="33"/>
    </location>
</feature>
<organism evidence="2 3">
    <name type="scientific">Arthrobacter phage SWEP2</name>
    <dbReference type="NCBI Taxonomy" id="2945958"/>
    <lineage>
        <taxon>Viruses</taxon>
        <taxon>Duplodnaviria</taxon>
        <taxon>Heunggongvirae</taxon>
        <taxon>Uroviricota</taxon>
        <taxon>Caudoviricetes</taxon>
        <taxon>Casidaviridae</taxon>
        <taxon>Swepdovirus</taxon>
        <taxon>Swepdovirus SWEP2</taxon>
    </lineage>
</organism>
<evidence type="ECO:0000313" key="2">
    <source>
        <dbReference type="EMBL" id="USL85090.1"/>
    </source>
</evidence>
<name>A0A9E7SGT7_9CAUD</name>
<evidence type="ECO:0000256" key="1">
    <source>
        <dbReference type="SAM" id="MobiDB-lite"/>
    </source>
</evidence>
<proteinExistence type="predicted"/>
<reference evidence="2" key="1">
    <citation type="submission" date="2022-05" db="EMBL/GenBank/DDBJ databases">
        <authorList>
            <person name="Ruan C."/>
        </authorList>
    </citation>
    <scope>NUCLEOTIDE SEQUENCE</scope>
</reference>
<sequence length="155" mass="17469">MAGRGPAPKEQHQRERDTRRRQGDAISLVPDGVVRGPELPESIIDPHPETIVYWEAWRRAPVAQLFQPTDWEGLKRAALLHDYVWKAGSTPGGKPSAAAISELRLIEERYGGSFVDRQRAKIRIEKEEADKKDGEVVQLRDVSRQSVAARLRGVQ</sequence>
<feature type="compositionally biased region" description="Basic and acidic residues" evidence="1">
    <location>
        <begin position="7"/>
        <end position="23"/>
    </location>
</feature>
<dbReference type="Proteomes" id="UP001057418">
    <property type="component" value="Segment"/>
</dbReference>
<keyword evidence="3" id="KW-1185">Reference proteome</keyword>
<protein>
    <submittedName>
        <fullName evidence="2">Terminase small subunit</fullName>
    </submittedName>
</protein>
<accession>A0A9E7SGT7</accession>